<dbReference type="Proteomes" id="UP001215598">
    <property type="component" value="Unassembled WGS sequence"/>
</dbReference>
<protein>
    <submittedName>
        <fullName evidence="2">Uncharacterized protein</fullName>
    </submittedName>
</protein>
<feature type="compositionally biased region" description="Low complexity" evidence="1">
    <location>
        <begin position="74"/>
        <end position="85"/>
    </location>
</feature>
<dbReference type="EMBL" id="JARKIB010000073">
    <property type="protein sequence ID" value="KAJ7748390.1"/>
    <property type="molecule type" value="Genomic_DNA"/>
</dbReference>
<evidence type="ECO:0000313" key="3">
    <source>
        <dbReference type="Proteomes" id="UP001215598"/>
    </source>
</evidence>
<feature type="compositionally biased region" description="Acidic residues" evidence="1">
    <location>
        <begin position="372"/>
        <end position="385"/>
    </location>
</feature>
<feature type="region of interest" description="Disordered" evidence="1">
    <location>
        <begin position="191"/>
        <end position="211"/>
    </location>
</feature>
<feature type="region of interest" description="Disordered" evidence="1">
    <location>
        <begin position="485"/>
        <end position="518"/>
    </location>
</feature>
<accession>A0AAD7N6V1</accession>
<name>A0AAD7N6V1_9AGAR</name>
<evidence type="ECO:0000313" key="2">
    <source>
        <dbReference type="EMBL" id="KAJ7748390.1"/>
    </source>
</evidence>
<proteinExistence type="predicted"/>
<sequence>MTRHTVSAAPAKSPPHASAADARHERPQTSYCTSTTDPAGRSPFPPGRVYRDLPIATRVRRKEEEEADGRMSGRRSSTSSSAAPARNDHGRRTHRRPASASPRRAETDHVPAATVHTRDTLQHHRTPAHSPSRISGDTVQSHPRTHPPIQSHRRRRIRSLVGQVRGGTRTLSLAIGCPAAAHHCPTLPIASPHHQAPPPTPSHHRRKRPCTADLLPEYRLRARPKRTDAELSIAATQTVSFHTSASFRIAPLTRTRTLTRRPASYRIASYRICTTAPSTHDHLPHLITSHLPSLISHQRRQRNDTGRKKRTKTNLSTRRASRAMRDAHPHRCGPPKRIAALAPPPIDSSFRTHAHLPNASPRRRRTRIVEAAEGDEDHEGDEDEDHERRGGFVHPSDLRLRIAATRQKPPRFAHPVLAPTSEHSFPACALVLRPPAAPFIVLCPPRLRVHRVRTTPSHPTRSTPIPLAHTVRTTPLHHVHIAPTDAHEKPASPTPKMEMPKTKKKRRRGLPFFHLPTR</sequence>
<gene>
    <name evidence="2" type="ORF">B0H16DRAFT_1849251</name>
</gene>
<keyword evidence="3" id="KW-1185">Reference proteome</keyword>
<feature type="compositionally biased region" description="Polar residues" evidence="1">
    <location>
        <begin position="28"/>
        <end position="37"/>
    </location>
</feature>
<feature type="region of interest" description="Disordered" evidence="1">
    <location>
        <begin position="289"/>
        <end position="392"/>
    </location>
</feature>
<reference evidence="2" key="1">
    <citation type="submission" date="2023-03" db="EMBL/GenBank/DDBJ databases">
        <title>Massive genome expansion in bonnet fungi (Mycena s.s.) driven by repeated elements and novel gene families across ecological guilds.</title>
        <authorList>
            <consortium name="Lawrence Berkeley National Laboratory"/>
            <person name="Harder C.B."/>
            <person name="Miyauchi S."/>
            <person name="Viragh M."/>
            <person name="Kuo A."/>
            <person name="Thoen E."/>
            <person name="Andreopoulos B."/>
            <person name="Lu D."/>
            <person name="Skrede I."/>
            <person name="Drula E."/>
            <person name="Henrissat B."/>
            <person name="Morin E."/>
            <person name="Kohler A."/>
            <person name="Barry K."/>
            <person name="LaButti K."/>
            <person name="Morin E."/>
            <person name="Salamov A."/>
            <person name="Lipzen A."/>
            <person name="Mereny Z."/>
            <person name="Hegedus B."/>
            <person name="Baldrian P."/>
            <person name="Stursova M."/>
            <person name="Weitz H."/>
            <person name="Taylor A."/>
            <person name="Grigoriev I.V."/>
            <person name="Nagy L.G."/>
            <person name="Martin F."/>
            <person name="Kauserud H."/>
        </authorList>
    </citation>
    <scope>NUCLEOTIDE SEQUENCE</scope>
    <source>
        <strain evidence="2">CBHHK182m</strain>
    </source>
</reference>
<feature type="compositionally biased region" description="Basic and acidic residues" evidence="1">
    <location>
        <begin position="61"/>
        <end position="71"/>
    </location>
</feature>
<comment type="caution">
    <text evidence="2">The sequence shown here is derived from an EMBL/GenBank/DDBJ whole genome shotgun (WGS) entry which is preliminary data.</text>
</comment>
<dbReference type="AlphaFoldDB" id="A0AAD7N6V1"/>
<feature type="compositionally biased region" description="Polar residues" evidence="1">
    <location>
        <begin position="132"/>
        <end position="142"/>
    </location>
</feature>
<evidence type="ECO:0000256" key="1">
    <source>
        <dbReference type="SAM" id="MobiDB-lite"/>
    </source>
</evidence>
<feature type="compositionally biased region" description="Low complexity" evidence="1">
    <location>
        <begin position="7"/>
        <end position="20"/>
    </location>
</feature>
<feature type="region of interest" description="Disordered" evidence="1">
    <location>
        <begin position="1"/>
        <end position="153"/>
    </location>
</feature>
<organism evidence="2 3">
    <name type="scientific">Mycena metata</name>
    <dbReference type="NCBI Taxonomy" id="1033252"/>
    <lineage>
        <taxon>Eukaryota</taxon>
        <taxon>Fungi</taxon>
        <taxon>Dikarya</taxon>
        <taxon>Basidiomycota</taxon>
        <taxon>Agaricomycotina</taxon>
        <taxon>Agaricomycetes</taxon>
        <taxon>Agaricomycetidae</taxon>
        <taxon>Agaricales</taxon>
        <taxon>Marasmiineae</taxon>
        <taxon>Mycenaceae</taxon>
        <taxon>Mycena</taxon>
    </lineage>
</organism>